<feature type="region of interest" description="Disordered" evidence="1">
    <location>
        <begin position="355"/>
        <end position="406"/>
    </location>
</feature>
<dbReference type="EMBL" id="JAAOAO010000188">
    <property type="protein sequence ID" value="KAF5558257.1"/>
    <property type="molecule type" value="Genomic_DNA"/>
</dbReference>
<keyword evidence="3" id="KW-1185">Reference proteome</keyword>
<dbReference type="AlphaFoldDB" id="A0A8H5JNY9"/>
<protein>
    <recommendedName>
        <fullName evidence="4">C2H2-type domain-containing protein</fullName>
    </recommendedName>
</protein>
<name>A0A8H5JNY9_9HYPO</name>
<feature type="compositionally biased region" description="Basic and acidic residues" evidence="1">
    <location>
        <begin position="363"/>
        <end position="386"/>
    </location>
</feature>
<gene>
    <name evidence="2" type="ORF">FNAPI_5128</name>
</gene>
<comment type="caution">
    <text evidence="2">The sequence shown here is derived from an EMBL/GenBank/DDBJ whole genome shotgun (WGS) entry which is preliminary data.</text>
</comment>
<evidence type="ECO:0000313" key="3">
    <source>
        <dbReference type="Proteomes" id="UP000574317"/>
    </source>
</evidence>
<evidence type="ECO:0008006" key="4">
    <source>
        <dbReference type="Google" id="ProtNLM"/>
    </source>
</evidence>
<feature type="region of interest" description="Disordered" evidence="1">
    <location>
        <begin position="1"/>
        <end position="22"/>
    </location>
</feature>
<organism evidence="2 3">
    <name type="scientific">Fusarium napiforme</name>
    <dbReference type="NCBI Taxonomy" id="42672"/>
    <lineage>
        <taxon>Eukaryota</taxon>
        <taxon>Fungi</taxon>
        <taxon>Dikarya</taxon>
        <taxon>Ascomycota</taxon>
        <taxon>Pezizomycotina</taxon>
        <taxon>Sordariomycetes</taxon>
        <taxon>Hypocreomycetidae</taxon>
        <taxon>Hypocreales</taxon>
        <taxon>Nectriaceae</taxon>
        <taxon>Fusarium</taxon>
        <taxon>Fusarium fujikuroi species complex</taxon>
    </lineage>
</organism>
<reference evidence="2 3" key="1">
    <citation type="submission" date="2020-05" db="EMBL/GenBank/DDBJ databases">
        <title>Identification and distribution of gene clusters putatively required for synthesis of sphingolipid metabolism inhibitors in phylogenetically diverse species of the filamentous fungus Fusarium.</title>
        <authorList>
            <person name="Kim H.-S."/>
            <person name="Busman M."/>
            <person name="Brown D.W."/>
            <person name="Divon H."/>
            <person name="Uhlig S."/>
            <person name="Proctor R.H."/>
        </authorList>
    </citation>
    <scope>NUCLEOTIDE SEQUENCE [LARGE SCALE GENOMIC DNA]</scope>
    <source>
        <strain evidence="2 3">NRRL 25196</strain>
    </source>
</reference>
<proteinExistence type="predicted"/>
<accession>A0A8H5JNY9</accession>
<sequence length="486" mass="54930">MATNESSGPVIQDKRSDNRRASQYNEISCLTDSIRDMQGHGEQVAAPQRDYFEMTSVMSAAFLQDQGELTILGHTKGFENPKAAPSSFRIGFRDERRPGFRRPSSPIANNLHGQRKGGLNATSLPKSEIWEQASEEEGLQDPLLLDDEISVKSFNLKRQADDIIGPGKRSRTSMTTDTNKRLETFACPFYRKNPERFLDCISLKMPRIADVKQHLKRRHTPNHSCTRCHEGFSSSKAYEEHILSQSCPITDCNNNDNVSPPAQQALKDRLNRGSSPERQWHDVYMILFGKPEIPLNPYKDDVFKEVTGIIRGIWKNEGQNIVSSLGETRNVPCADQLRPLWSEILTRVEIFFEQKGKKPSRGKPQERRKVTKEPPRGSSDERKVEHNATSLGVQGPKSNNGELEINGPYSLPMEDWQFPAEFGPSDYLFNCPMPLAYQTEQADDPHDDVSTSLPSHDERGNWPSMGMTSTGEVENIMLDQNGLFIH</sequence>
<feature type="compositionally biased region" description="Polar residues" evidence="1">
    <location>
        <begin position="387"/>
        <end position="401"/>
    </location>
</feature>
<dbReference type="Proteomes" id="UP000574317">
    <property type="component" value="Unassembled WGS sequence"/>
</dbReference>
<dbReference type="PANTHER" id="PTHR38166:SF1">
    <property type="entry name" value="C2H2-TYPE DOMAIN-CONTAINING PROTEIN"/>
    <property type="match status" value="1"/>
</dbReference>
<evidence type="ECO:0000256" key="1">
    <source>
        <dbReference type="SAM" id="MobiDB-lite"/>
    </source>
</evidence>
<feature type="region of interest" description="Disordered" evidence="1">
    <location>
        <begin position="94"/>
        <end position="120"/>
    </location>
</feature>
<evidence type="ECO:0000313" key="2">
    <source>
        <dbReference type="EMBL" id="KAF5558257.1"/>
    </source>
</evidence>
<feature type="region of interest" description="Disordered" evidence="1">
    <location>
        <begin position="441"/>
        <end position="468"/>
    </location>
</feature>
<dbReference type="PANTHER" id="PTHR38166">
    <property type="entry name" value="C2H2-TYPE DOMAIN-CONTAINING PROTEIN-RELATED"/>
    <property type="match status" value="1"/>
</dbReference>
<feature type="compositionally biased region" description="Basic and acidic residues" evidence="1">
    <location>
        <begin position="443"/>
        <end position="460"/>
    </location>
</feature>